<keyword evidence="8" id="KW-0472">Membrane</keyword>
<evidence type="ECO:0000259" key="9">
    <source>
        <dbReference type="Pfam" id="PF01431"/>
    </source>
</evidence>
<dbReference type="Proteomes" id="UP001159427">
    <property type="component" value="Unassembled WGS sequence"/>
</dbReference>
<reference evidence="11 12" key="1">
    <citation type="submission" date="2022-05" db="EMBL/GenBank/DDBJ databases">
        <authorList>
            <consortium name="Genoscope - CEA"/>
            <person name="William W."/>
        </authorList>
    </citation>
    <scope>NUCLEOTIDE SEQUENCE [LARGE SCALE GENOMIC DNA]</scope>
</reference>
<dbReference type="EMBL" id="CALNXI010000417">
    <property type="protein sequence ID" value="CAH3026700.1"/>
    <property type="molecule type" value="Genomic_DNA"/>
</dbReference>
<dbReference type="Gene3D" id="1.10.1380.10">
    <property type="entry name" value="Neutral endopeptidase , domain2"/>
    <property type="match status" value="1"/>
</dbReference>
<keyword evidence="12" id="KW-1185">Reference proteome</keyword>
<dbReference type="CDD" id="cd08662">
    <property type="entry name" value="M13"/>
    <property type="match status" value="1"/>
</dbReference>
<dbReference type="InterPro" id="IPR018497">
    <property type="entry name" value="Peptidase_M13_C"/>
</dbReference>
<evidence type="ECO:0000313" key="12">
    <source>
        <dbReference type="Proteomes" id="UP001159427"/>
    </source>
</evidence>
<evidence type="ECO:0000259" key="10">
    <source>
        <dbReference type="Pfam" id="PF05649"/>
    </source>
</evidence>
<evidence type="ECO:0000256" key="7">
    <source>
        <dbReference type="SAM" id="MobiDB-lite"/>
    </source>
</evidence>
<dbReference type="Pfam" id="PF05649">
    <property type="entry name" value="Peptidase_M13_N"/>
    <property type="match status" value="1"/>
</dbReference>
<evidence type="ECO:0000256" key="5">
    <source>
        <dbReference type="ARBA" id="ARBA00022833"/>
    </source>
</evidence>
<protein>
    <submittedName>
        <fullName evidence="11">Uncharacterized protein</fullName>
    </submittedName>
</protein>
<dbReference type="PANTHER" id="PTHR11733">
    <property type="entry name" value="ZINC METALLOPROTEASE FAMILY M13 NEPRILYSIN-RELATED"/>
    <property type="match status" value="1"/>
</dbReference>
<accession>A0ABN8MAM5</accession>
<name>A0ABN8MAM5_9CNID</name>
<dbReference type="InterPro" id="IPR008753">
    <property type="entry name" value="Peptidase_M13_N"/>
</dbReference>
<dbReference type="Gene3D" id="3.40.390.10">
    <property type="entry name" value="Collagenase (Catalytic Domain)"/>
    <property type="match status" value="1"/>
</dbReference>
<comment type="cofactor">
    <cofactor evidence="1">
        <name>Zn(2+)</name>
        <dbReference type="ChEBI" id="CHEBI:29105"/>
    </cofactor>
</comment>
<dbReference type="Pfam" id="PF01431">
    <property type="entry name" value="Peptidase_M13"/>
    <property type="match status" value="1"/>
</dbReference>
<dbReference type="PROSITE" id="PS51885">
    <property type="entry name" value="NEPRILYSIN"/>
    <property type="match status" value="1"/>
</dbReference>
<keyword evidence="2" id="KW-0645">Protease</keyword>
<evidence type="ECO:0000256" key="4">
    <source>
        <dbReference type="ARBA" id="ARBA00022801"/>
    </source>
</evidence>
<keyword evidence="3" id="KW-0479">Metal-binding</keyword>
<feature type="region of interest" description="Disordered" evidence="7">
    <location>
        <begin position="69"/>
        <end position="92"/>
    </location>
</feature>
<feature type="domain" description="Peptidase M13 C-terminal" evidence="9">
    <location>
        <begin position="582"/>
        <end position="785"/>
    </location>
</feature>
<dbReference type="InterPro" id="IPR000718">
    <property type="entry name" value="Peptidase_M13"/>
</dbReference>
<keyword evidence="4" id="KW-0378">Hydrolase</keyword>
<evidence type="ECO:0000256" key="2">
    <source>
        <dbReference type="ARBA" id="ARBA00022670"/>
    </source>
</evidence>
<keyword evidence="5" id="KW-0862">Zinc</keyword>
<keyword evidence="6" id="KW-0482">Metalloprotease</keyword>
<feature type="compositionally biased region" description="Polar residues" evidence="7">
    <location>
        <begin position="77"/>
        <end position="89"/>
    </location>
</feature>
<dbReference type="PANTHER" id="PTHR11733:SF240">
    <property type="entry name" value="GH14155P-RELATED"/>
    <property type="match status" value="1"/>
</dbReference>
<evidence type="ECO:0000256" key="8">
    <source>
        <dbReference type="SAM" id="Phobius"/>
    </source>
</evidence>
<comment type="caution">
    <text evidence="11">The sequence shown here is derived from an EMBL/GenBank/DDBJ whole genome shotgun (WGS) entry which is preliminary data.</text>
</comment>
<dbReference type="PRINTS" id="PR00786">
    <property type="entry name" value="NEPRILYSIN"/>
</dbReference>
<evidence type="ECO:0000256" key="6">
    <source>
        <dbReference type="ARBA" id="ARBA00023049"/>
    </source>
</evidence>
<dbReference type="InterPro" id="IPR042089">
    <property type="entry name" value="Peptidase_M13_dom_2"/>
</dbReference>
<evidence type="ECO:0000313" key="11">
    <source>
        <dbReference type="EMBL" id="CAH3026700.1"/>
    </source>
</evidence>
<keyword evidence="8" id="KW-0812">Transmembrane</keyword>
<organism evidence="11 12">
    <name type="scientific">Porites evermanni</name>
    <dbReference type="NCBI Taxonomy" id="104178"/>
    <lineage>
        <taxon>Eukaryota</taxon>
        <taxon>Metazoa</taxon>
        <taxon>Cnidaria</taxon>
        <taxon>Anthozoa</taxon>
        <taxon>Hexacorallia</taxon>
        <taxon>Scleractinia</taxon>
        <taxon>Fungiina</taxon>
        <taxon>Poritidae</taxon>
        <taxon>Porites</taxon>
    </lineage>
</organism>
<feature type="domain" description="Peptidase M13 N-terminal" evidence="10">
    <location>
        <begin position="120"/>
        <end position="524"/>
    </location>
</feature>
<keyword evidence="8" id="KW-1133">Transmembrane helix</keyword>
<proteinExistence type="predicted"/>
<dbReference type="SUPFAM" id="SSF55486">
    <property type="entry name" value="Metalloproteases ('zincins'), catalytic domain"/>
    <property type="match status" value="1"/>
</dbReference>
<evidence type="ECO:0000256" key="1">
    <source>
        <dbReference type="ARBA" id="ARBA00001947"/>
    </source>
</evidence>
<sequence>MDPVTDDCAQLMEEEGGISITYRLRPHCTGNKCRAIAGVTLIVLLIIIGIVVFGVVFGIKNNSPKYNSVKAVPEPAPTSQEQQTTSKPWTPTPPAIICNTSACTDISQDISRQLDKAVNPCDDFYSYTCGGFFKSHELRENQSMETAFSILNDDNMRVIRQTLQNGTSVYPQSSSIRKTIQIYNSCVNTAAINNRGIAPLVSLIEKYGGWSVTGHGLNSWTVQEKMGHIQRDLNVQTLLSVSVRTDFMDSTRNILMISPSVLGMSASYYDKYTEDPEILKIQRAYKKYMKTIARLLGGGSDAKQKMMRIYNFERDIANLATGKAFSYDLVESLEQYYHSRRSLGSSVDKTIREFCWDSTFDLDFILDFLNTAFSNQGITFNSWESVFYGSASIFSDIASTYQTTSHDIIKDYIMWRVVSRYVSSMPDVFVQAKLEFVKTVAGAREYQRWSACIEQMMTPMDMTLGRMYVDAHFDEATKTTVQEMTTLIRKAFISNLDSADWMDTETKEAAKEKANAIKEDVGYPLYIKDDWKLDQHYSMLTIDDNYFENTVAMNKMLVQKNFGMLRHPVNKDLWGMGPAQINGYYNPQQNRIVFLAGILQSPFYKKNAPKYLNYGSLAMVIGHEITHGFDNRGRLFDKNGNFKDWWSYESEFNFKDRSQCLVDQYSNYEVFGEYIDGQQTLGENIADNGGIKLAYEAYQSWVKANGRENPLPDLSMSVDQLFFIGFATTQCSVYKKKAALYQLKRDVHSYPKYRVIGSLSNFNKFAKAFNCPIGSSMNPLKKCSVW</sequence>
<evidence type="ECO:0000256" key="3">
    <source>
        <dbReference type="ARBA" id="ARBA00022723"/>
    </source>
</evidence>
<gene>
    <name evidence="11" type="ORF">PEVE_00029697</name>
</gene>
<feature type="transmembrane region" description="Helical" evidence="8">
    <location>
        <begin position="35"/>
        <end position="59"/>
    </location>
</feature>
<dbReference type="InterPro" id="IPR024079">
    <property type="entry name" value="MetalloPept_cat_dom_sf"/>
</dbReference>